<keyword evidence="1" id="KW-0472">Membrane</keyword>
<dbReference type="AlphaFoldDB" id="A0A7X1B839"/>
<dbReference type="Proteomes" id="UP000526501">
    <property type="component" value="Unassembled WGS sequence"/>
</dbReference>
<gene>
    <name evidence="2" type="ORF">H5P27_14740</name>
</gene>
<evidence type="ECO:0000313" key="3">
    <source>
        <dbReference type="Proteomes" id="UP000526501"/>
    </source>
</evidence>
<keyword evidence="3" id="KW-1185">Reference proteome</keyword>
<keyword evidence="1" id="KW-0812">Transmembrane</keyword>
<comment type="caution">
    <text evidence="2">The sequence shown here is derived from an EMBL/GenBank/DDBJ whole genome shotgun (WGS) entry which is preliminary data.</text>
</comment>
<feature type="transmembrane region" description="Helical" evidence="1">
    <location>
        <begin position="210"/>
        <end position="231"/>
    </location>
</feature>
<proteinExistence type="predicted"/>
<accession>A0A7X1B839</accession>
<name>A0A7X1B839_9BACT</name>
<dbReference type="InterPro" id="IPR021296">
    <property type="entry name" value="DUF2868"/>
</dbReference>
<evidence type="ECO:0000256" key="1">
    <source>
        <dbReference type="SAM" id="Phobius"/>
    </source>
</evidence>
<dbReference type="RefSeq" id="WP_185661156.1">
    <property type="nucleotide sequence ID" value="NZ_CAWPOO010000012.1"/>
</dbReference>
<organism evidence="2 3">
    <name type="scientific">Pelagicoccus albus</name>
    <dbReference type="NCBI Taxonomy" id="415222"/>
    <lineage>
        <taxon>Bacteria</taxon>
        <taxon>Pseudomonadati</taxon>
        <taxon>Verrucomicrobiota</taxon>
        <taxon>Opitutia</taxon>
        <taxon>Puniceicoccales</taxon>
        <taxon>Pelagicoccaceae</taxon>
        <taxon>Pelagicoccus</taxon>
    </lineage>
</organism>
<keyword evidence="1" id="KW-1133">Transmembrane helix</keyword>
<sequence>MSGSGKRKKTRWQLPDLVAFECALAKDESEEWETLKAQDAATQLDEGLLMSGDRRGIAKAWLEARLEKSPDIKLAADTVIQSLKASGQILAVMGLLSGLGAATAALVYTGEAPINVSAFFSVFVLLQALLAVVLLLIFALPTSWREAMAFGPVFKVGRWLFEAVFSKMHGLAARFLSGQQRQDVAEWAGAARRTFALHGKIVKWVAFVKIQAAALCFNLGVLTALLVAVAFSDRAFGWQTTLKVEPAVVSELAKTVALPWSWLSGEGEGYPSQEQIEGSRIVLKEGIQELETVNLAVWWKFLGWGILSYGILPRLLFYLLGKWQVGASLTKYDFRYAAADRLLERLRPDLPRFNSELVKQGADSGAHDFTPIDADSLLRQQVRCFCSQELGENFDLEALRKSLAARWKLPETVVEIEVYQDGEILQEGRQISSAVQVALVFESWMPPIREIERQVLELRSRLETQTLIKVVLLGIPGEGDGAISLLPEKRYADAWHSFVRKMGDPYLILENSTV</sequence>
<reference evidence="2 3" key="1">
    <citation type="submission" date="2020-07" db="EMBL/GenBank/DDBJ databases">
        <authorList>
            <person name="Feng X."/>
        </authorList>
    </citation>
    <scope>NUCLEOTIDE SEQUENCE [LARGE SCALE GENOMIC DNA]</scope>
    <source>
        <strain evidence="2 3">JCM23202</strain>
    </source>
</reference>
<protein>
    <submittedName>
        <fullName evidence="2">DUF2868 domain-containing protein</fullName>
    </submittedName>
</protein>
<dbReference type="Pfam" id="PF11067">
    <property type="entry name" value="DUF2868"/>
    <property type="match status" value="1"/>
</dbReference>
<feature type="transmembrane region" description="Helical" evidence="1">
    <location>
        <begin position="116"/>
        <end position="140"/>
    </location>
</feature>
<evidence type="ECO:0000313" key="2">
    <source>
        <dbReference type="EMBL" id="MBC2607306.1"/>
    </source>
</evidence>
<dbReference type="EMBL" id="JACHVC010000012">
    <property type="protein sequence ID" value="MBC2607306.1"/>
    <property type="molecule type" value="Genomic_DNA"/>
</dbReference>
<feature type="transmembrane region" description="Helical" evidence="1">
    <location>
        <begin position="89"/>
        <end position="110"/>
    </location>
</feature>